<organism evidence="1">
    <name type="scientific">Arundo donax</name>
    <name type="common">Giant reed</name>
    <name type="synonym">Donax arundinaceus</name>
    <dbReference type="NCBI Taxonomy" id="35708"/>
    <lineage>
        <taxon>Eukaryota</taxon>
        <taxon>Viridiplantae</taxon>
        <taxon>Streptophyta</taxon>
        <taxon>Embryophyta</taxon>
        <taxon>Tracheophyta</taxon>
        <taxon>Spermatophyta</taxon>
        <taxon>Magnoliopsida</taxon>
        <taxon>Liliopsida</taxon>
        <taxon>Poales</taxon>
        <taxon>Poaceae</taxon>
        <taxon>PACMAD clade</taxon>
        <taxon>Arundinoideae</taxon>
        <taxon>Arundineae</taxon>
        <taxon>Arundo</taxon>
    </lineage>
</organism>
<reference evidence="1" key="1">
    <citation type="submission" date="2014-09" db="EMBL/GenBank/DDBJ databases">
        <authorList>
            <person name="Magalhaes I.L.F."/>
            <person name="Oliveira U."/>
            <person name="Santos F.R."/>
            <person name="Vidigal T.H.D.A."/>
            <person name="Brescovit A.D."/>
            <person name="Santos A.J."/>
        </authorList>
    </citation>
    <scope>NUCLEOTIDE SEQUENCE</scope>
    <source>
        <tissue evidence="1">Shoot tissue taken approximately 20 cm above the soil surface</tissue>
    </source>
</reference>
<sequence>MSSCVSYLVLIFGQFPKPAGVQYVHATDRPANLGKIIRGRREARRHAGPRPVPLIPGD</sequence>
<dbReference type="EMBL" id="GBRH01178905">
    <property type="protein sequence ID" value="JAE18991.1"/>
    <property type="molecule type" value="Transcribed_RNA"/>
</dbReference>
<protein>
    <submittedName>
        <fullName evidence="1">Uncharacterized protein</fullName>
    </submittedName>
</protein>
<proteinExistence type="predicted"/>
<name>A0A0A9G8V5_ARUDO</name>
<reference evidence="1" key="2">
    <citation type="journal article" date="2015" name="Data Brief">
        <title>Shoot transcriptome of the giant reed, Arundo donax.</title>
        <authorList>
            <person name="Barrero R.A."/>
            <person name="Guerrero F.D."/>
            <person name="Moolhuijzen P."/>
            <person name="Goolsby J.A."/>
            <person name="Tidwell J."/>
            <person name="Bellgard S.E."/>
            <person name="Bellgard M.I."/>
        </authorList>
    </citation>
    <scope>NUCLEOTIDE SEQUENCE</scope>
    <source>
        <tissue evidence="1">Shoot tissue taken approximately 20 cm above the soil surface</tissue>
    </source>
</reference>
<dbReference type="AlphaFoldDB" id="A0A0A9G8V5"/>
<accession>A0A0A9G8V5</accession>
<evidence type="ECO:0000313" key="1">
    <source>
        <dbReference type="EMBL" id="JAE18991.1"/>
    </source>
</evidence>